<dbReference type="AlphaFoldDB" id="A0A0R2S960"/>
<dbReference type="Proteomes" id="UP000051934">
    <property type="component" value="Unassembled WGS sequence"/>
</dbReference>
<protein>
    <recommendedName>
        <fullName evidence="3">Flagellar biosynthesis protein FlgN</fullName>
    </recommendedName>
</protein>
<proteinExistence type="predicted"/>
<evidence type="ECO:0008006" key="3">
    <source>
        <dbReference type="Google" id="ProtNLM"/>
    </source>
</evidence>
<dbReference type="InterPro" id="IPR036679">
    <property type="entry name" value="FlgN-like_sf"/>
</dbReference>
<gene>
    <name evidence="1" type="ORF">ABR69_11520</name>
</gene>
<dbReference type="GO" id="GO:0044780">
    <property type="term" value="P:bacterial-type flagellum assembly"/>
    <property type="evidence" value="ECO:0007669"/>
    <property type="project" value="InterPro"/>
</dbReference>
<dbReference type="EMBL" id="LIBB01000185">
    <property type="protein sequence ID" value="KRO71416.1"/>
    <property type="molecule type" value="Genomic_DNA"/>
</dbReference>
<reference evidence="1 2" key="1">
    <citation type="submission" date="2015-10" db="EMBL/GenBank/DDBJ databases">
        <title>Metagenome-Assembled Genomes uncover a global brackish microbiome.</title>
        <authorList>
            <person name="Hugerth L.W."/>
            <person name="Larsson J."/>
            <person name="Alneberg J."/>
            <person name="Lindh M.V."/>
            <person name="Legrand C."/>
            <person name="Pinhassi J."/>
            <person name="Andersson A.F."/>
        </authorList>
    </citation>
    <scope>NUCLEOTIDE SEQUENCE [LARGE SCALE GENOMIC DNA]</scope>
    <source>
        <strain evidence="1">BACL4 MAG-120507-bin80</strain>
    </source>
</reference>
<dbReference type="SUPFAM" id="SSF140566">
    <property type="entry name" value="FlgN-like"/>
    <property type="match status" value="1"/>
</dbReference>
<organism evidence="1 2">
    <name type="scientific">OM182 bacterium BACL3 MAG-120507-bin80</name>
    <dbReference type="NCBI Taxonomy" id="1655577"/>
    <lineage>
        <taxon>Bacteria</taxon>
        <taxon>Pseudomonadati</taxon>
        <taxon>Pseudomonadota</taxon>
        <taxon>Gammaproteobacteria</taxon>
        <taxon>OMG group</taxon>
        <taxon>OM182 clade</taxon>
    </lineage>
</organism>
<accession>A0A0R2S960</accession>
<comment type="caution">
    <text evidence="1">The sequence shown here is derived from an EMBL/GenBank/DDBJ whole genome shotgun (WGS) entry which is preliminary data.</text>
</comment>
<name>A0A0R2S960_9GAMM</name>
<evidence type="ECO:0000313" key="2">
    <source>
        <dbReference type="Proteomes" id="UP000051934"/>
    </source>
</evidence>
<sequence length="138" mass="16078">MQKLDITKSQQEISELHRLLEKEFDALKDQKIDLFEKYQTEKNEILTSISESGLLEELQSLSNQSEDYDAHTRNLDILHKNISECSKLQSRNEVLIRHKLIAIRETIDSFTIPNNPLAETYDSLGTMKKSSVKRPRNF</sequence>
<evidence type="ECO:0000313" key="1">
    <source>
        <dbReference type="EMBL" id="KRO71416.1"/>
    </source>
</evidence>